<evidence type="ECO:0000313" key="3">
    <source>
        <dbReference type="Proteomes" id="UP000019376"/>
    </source>
</evidence>
<evidence type="ECO:0000313" key="2">
    <source>
        <dbReference type="EMBL" id="EPS34990.1"/>
    </source>
</evidence>
<organism evidence="2 3">
    <name type="scientific">Penicillium oxalicum (strain 114-2 / CGMCC 5302)</name>
    <name type="common">Penicillium decumbens</name>
    <dbReference type="NCBI Taxonomy" id="933388"/>
    <lineage>
        <taxon>Eukaryota</taxon>
        <taxon>Fungi</taxon>
        <taxon>Dikarya</taxon>
        <taxon>Ascomycota</taxon>
        <taxon>Pezizomycotina</taxon>
        <taxon>Eurotiomycetes</taxon>
        <taxon>Eurotiomycetidae</taxon>
        <taxon>Eurotiales</taxon>
        <taxon>Aspergillaceae</taxon>
        <taxon>Penicillium</taxon>
    </lineage>
</organism>
<feature type="compositionally biased region" description="Basic and acidic residues" evidence="1">
    <location>
        <begin position="51"/>
        <end position="61"/>
    </location>
</feature>
<name>S7ZW76_PENO1</name>
<dbReference type="Proteomes" id="UP000019376">
    <property type="component" value="Unassembled WGS sequence"/>
</dbReference>
<proteinExistence type="predicted"/>
<dbReference type="HOGENOM" id="CLU_1865830_0_0_1"/>
<dbReference type="AlphaFoldDB" id="S7ZW76"/>
<gene>
    <name evidence="2" type="ORF">PDE_09955</name>
</gene>
<sequence>MTNPDVVRKEEKWRKVDCNCEESVEPGEALVTKLRRDSRPTGKNYGPGRETTQKHREGEKLGWRRMVKHEIRQDWPPAHTEKGNEGYANAEIIVTLVVERGFFSVILLDQISDIKKEGSGLLRGCVSLSSRHPSSKS</sequence>
<reference evidence="2 3" key="1">
    <citation type="journal article" date="2013" name="PLoS ONE">
        <title>Genomic and secretomic analyses reveal unique features of the lignocellulolytic enzyme system of Penicillium decumbens.</title>
        <authorList>
            <person name="Liu G."/>
            <person name="Zhang L."/>
            <person name="Wei X."/>
            <person name="Zou G."/>
            <person name="Qin Y."/>
            <person name="Ma L."/>
            <person name="Li J."/>
            <person name="Zheng H."/>
            <person name="Wang S."/>
            <person name="Wang C."/>
            <person name="Xun L."/>
            <person name="Zhao G.-P."/>
            <person name="Zhou Z."/>
            <person name="Qu Y."/>
        </authorList>
    </citation>
    <scope>NUCLEOTIDE SEQUENCE [LARGE SCALE GENOMIC DNA]</scope>
    <source>
        <strain evidence="3">114-2 / CGMCC 5302</strain>
    </source>
</reference>
<evidence type="ECO:0000256" key="1">
    <source>
        <dbReference type="SAM" id="MobiDB-lite"/>
    </source>
</evidence>
<feature type="region of interest" description="Disordered" evidence="1">
    <location>
        <begin position="34"/>
        <end position="61"/>
    </location>
</feature>
<dbReference type="EMBL" id="KB644415">
    <property type="protein sequence ID" value="EPS34990.1"/>
    <property type="molecule type" value="Genomic_DNA"/>
</dbReference>
<protein>
    <submittedName>
        <fullName evidence="2">Uncharacterized protein</fullName>
    </submittedName>
</protein>
<keyword evidence="3" id="KW-1185">Reference proteome</keyword>
<accession>S7ZW76</accession>